<accession>A0A8E0VCG1</accession>
<dbReference type="AlphaFoldDB" id="A0A8E0VCG1"/>
<comment type="caution">
    <text evidence="2">The sequence shown here is derived from an EMBL/GenBank/DDBJ whole genome shotgun (WGS) entry which is preliminary data.</text>
</comment>
<keyword evidence="1" id="KW-0732">Signal</keyword>
<keyword evidence="3" id="KW-1185">Reference proteome</keyword>
<name>A0A8E0VCG1_9TREM</name>
<feature type="signal peptide" evidence="1">
    <location>
        <begin position="1"/>
        <end position="30"/>
    </location>
</feature>
<sequence length="171" mass="19557">MKRRSSIVQSANSFILGLLIFLLSVEKCYPFKTLEVLTLKQDKESDTVKTENKVWAVLPISGHELTQMKHTTDAVPVTRKRRSKFPRDSGRFRQFNRRVFPPRTGAASENSYSLSASGSGYPRNGMIFSPRNINSPVYCPSGCVCFYNEVECKYANWRQIPYGFPMQTEKL</sequence>
<organism evidence="2 3">
    <name type="scientific">Fasciolopsis buskii</name>
    <dbReference type="NCBI Taxonomy" id="27845"/>
    <lineage>
        <taxon>Eukaryota</taxon>
        <taxon>Metazoa</taxon>
        <taxon>Spiralia</taxon>
        <taxon>Lophotrochozoa</taxon>
        <taxon>Platyhelminthes</taxon>
        <taxon>Trematoda</taxon>
        <taxon>Digenea</taxon>
        <taxon>Plagiorchiida</taxon>
        <taxon>Echinostomata</taxon>
        <taxon>Echinostomatoidea</taxon>
        <taxon>Fasciolidae</taxon>
        <taxon>Fasciolopsis</taxon>
    </lineage>
</organism>
<evidence type="ECO:0000256" key="1">
    <source>
        <dbReference type="SAM" id="SignalP"/>
    </source>
</evidence>
<dbReference type="Proteomes" id="UP000728185">
    <property type="component" value="Unassembled WGS sequence"/>
</dbReference>
<feature type="chain" id="PRO_5034614712" evidence="1">
    <location>
        <begin position="31"/>
        <end position="171"/>
    </location>
</feature>
<proteinExistence type="predicted"/>
<gene>
    <name evidence="2" type="ORF">FBUS_00545</name>
</gene>
<evidence type="ECO:0000313" key="2">
    <source>
        <dbReference type="EMBL" id="KAA0183582.1"/>
    </source>
</evidence>
<dbReference type="EMBL" id="LUCM01011694">
    <property type="protein sequence ID" value="KAA0183582.1"/>
    <property type="molecule type" value="Genomic_DNA"/>
</dbReference>
<protein>
    <submittedName>
        <fullName evidence="2">Uncharacterized protein</fullName>
    </submittedName>
</protein>
<evidence type="ECO:0000313" key="3">
    <source>
        <dbReference type="Proteomes" id="UP000728185"/>
    </source>
</evidence>
<reference evidence="2" key="1">
    <citation type="submission" date="2019-05" db="EMBL/GenBank/DDBJ databases">
        <title>Annotation for the trematode Fasciolopsis buski.</title>
        <authorList>
            <person name="Choi Y.-J."/>
        </authorList>
    </citation>
    <scope>NUCLEOTIDE SEQUENCE</scope>
    <source>
        <strain evidence="2">HT</strain>
        <tissue evidence="2">Whole worm</tissue>
    </source>
</reference>